<dbReference type="EMBL" id="CP000473">
    <property type="protein sequence ID" value="ABJ83166.1"/>
    <property type="molecule type" value="Genomic_DNA"/>
</dbReference>
<feature type="domain" description="DinB-like" evidence="2">
    <location>
        <begin position="30"/>
        <end position="141"/>
    </location>
</feature>
<evidence type="ECO:0000313" key="3">
    <source>
        <dbReference type="EMBL" id="ABJ83166.1"/>
    </source>
</evidence>
<reference evidence="3" key="1">
    <citation type="submission" date="2006-10" db="EMBL/GenBank/DDBJ databases">
        <title>Complete sequence of Solibacter usitatus Ellin6076.</title>
        <authorList>
            <consortium name="US DOE Joint Genome Institute"/>
            <person name="Copeland A."/>
            <person name="Lucas S."/>
            <person name="Lapidus A."/>
            <person name="Barry K."/>
            <person name="Detter J.C."/>
            <person name="Glavina del Rio T."/>
            <person name="Hammon N."/>
            <person name="Israni S."/>
            <person name="Dalin E."/>
            <person name="Tice H."/>
            <person name="Pitluck S."/>
            <person name="Thompson L.S."/>
            <person name="Brettin T."/>
            <person name="Bruce D."/>
            <person name="Han C."/>
            <person name="Tapia R."/>
            <person name="Gilna P."/>
            <person name="Schmutz J."/>
            <person name="Larimer F."/>
            <person name="Land M."/>
            <person name="Hauser L."/>
            <person name="Kyrpides N."/>
            <person name="Mikhailova N."/>
            <person name="Janssen P.H."/>
            <person name="Kuske C.R."/>
            <person name="Richardson P."/>
        </authorList>
    </citation>
    <scope>NUCLEOTIDE SEQUENCE</scope>
    <source>
        <strain evidence="3">Ellin6076</strain>
    </source>
</reference>
<proteinExistence type="predicted"/>
<organism evidence="3">
    <name type="scientific">Solibacter usitatus (strain Ellin6076)</name>
    <dbReference type="NCBI Taxonomy" id="234267"/>
    <lineage>
        <taxon>Bacteria</taxon>
        <taxon>Pseudomonadati</taxon>
        <taxon>Acidobacteriota</taxon>
        <taxon>Terriglobia</taxon>
        <taxon>Bryobacterales</taxon>
        <taxon>Solibacteraceae</taxon>
        <taxon>Candidatus Solibacter</taxon>
    </lineage>
</organism>
<accession>Q026A3</accession>
<dbReference type="InterPro" id="IPR034660">
    <property type="entry name" value="DinB/YfiT-like"/>
</dbReference>
<keyword evidence="1" id="KW-0732">Signal</keyword>
<sequence length="168" mass="17940" precursor="true">MIRSSLIVLLAAGALMAQSNPVITEQKAAYTANKNNLIKAAEKMPEEAYTFKPTPEMQSFGERIAHIANQMGTCSAMTGERKPSPAAGKTSKADLVAALKASFDACDAAWDSMNDKTAMEMVAGRGGAQRSKLSGMIGNTTHNTELYGYISVYMRLKGVVPPTSDRAM</sequence>
<name>Q026A3_SOLUE</name>
<dbReference type="STRING" id="234267.Acid_2176"/>
<dbReference type="eggNOG" id="COG2318">
    <property type="taxonomic scope" value="Bacteria"/>
</dbReference>
<evidence type="ECO:0000259" key="2">
    <source>
        <dbReference type="Pfam" id="PF12867"/>
    </source>
</evidence>
<dbReference type="AlphaFoldDB" id="Q026A3"/>
<dbReference type="InterPro" id="IPR024775">
    <property type="entry name" value="DinB-like"/>
</dbReference>
<dbReference type="Gene3D" id="1.20.120.450">
    <property type="entry name" value="dinb family like domain"/>
    <property type="match status" value="1"/>
</dbReference>
<dbReference type="Pfam" id="PF12867">
    <property type="entry name" value="DinB_2"/>
    <property type="match status" value="1"/>
</dbReference>
<gene>
    <name evidence="3" type="ordered locus">Acid_2176</name>
</gene>
<dbReference type="HOGENOM" id="CLU_120900_3_0_0"/>
<dbReference type="SUPFAM" id="SSF109854">
    <property type="entry name" value="DinB/YfiT-like putative metalloenzymes"/>
    <property type="match status" value="1"/>
</dbReference>
<feature type="chain" id="PRO_5004163186" description="DinB-like domain-containing protein" evidence="1">
    <location>
        <begin position="20"/>
        <end position="168"/>
    </location>
</feature>
<feature type="signal peptide" evidence="1">
    <location>
        <begin position="1"/>
        <end position="19"/>
    </location>
</feature>
<dbReference type="KEGG" id="sus:Acid_2176"/>
<dbReference type="InParanoid" id="Q026A3"/>
<protein>
    <recommendedName>
        <fullName evidence="2">DinB-like domain-containing protein</fullName>
    </recommendedName>
</protein>
<evidence type="ECO:0000256" key="1">
    <source>
        <dbReference type="SAM" id="SignalP"/>
    </source>
</evidence>
<dbReference type="OrthoDB" id="120106at2"/>